<dbReference type="InterPro" id="IPR047173">
    <property type="entry name" value="STRAD_A/B-like"/>
</dbReference>
<feature type="compositionally biased region" description="Polar residues" evidence="2">
    <location>
        <begin position="333"/>
        <end position="345"/>
    </location>
</feature>
<feature type="compositionally biased region" description="Polar residues" evidence="2">
    <location>
        <begin position="223"/>
        <end position="236"/>
    </location>
</feature>
<feature type="region of interest" description="Disordered" evidence="2">
    <location>
        <begin position="333"/>
        <end position="366"/>
    </location>
</feature>
<proteinExistence type="inferred from homology"/>
<keyword evidence="4" id="KW-0808">Transferase</keyword>
<feature type="region of interest" description="Disordered" evidence="2">
    <location>
        <begin position="203"/>
        <end position="256"/>
    </location>
</feature>
<evidence type="ECO:0000256" key="1">
    <source>
        <dbReference type="ARBA" id="ARBA00008874"/>
    </source>
</evidence>
<feature type="compositionally biased region" description="Low complexity" evidence="2">
    <location>
        <begin position="348"/>
        <end position="357"/>
    </location>
</feature>
<feature type="domain" description="Protein kinase" evidence="3">
    <location>
        <begin position="1"/>
        <end position="94"/>
    </location>
</feature>
<evidence type="ECO:0000256" key="2">
    <source>
        <dbReference type="SAM" id="MobiDB-lite"/>
    </source>
</evidence>
<accession>A0AAX6I3Q2</accession>
<sequence>MAPEVMEQLHGYDFKADIWSFGITALELAHGHAPFSKYPPMKVLLMTLQNAPPGLEDEKDKKFSRSFKQMIAMCLVKDPSKRPSAQKLLKQTFFKQARSQDYITRKILEGLPTLAIRHQALKEMEEDMLAKKKMPEGKKEEISQNEYKRGISGWNFDLEDLRTRASLISDNSENILDKDSGSCSSPPLFEIDSLQERIHEGLPYATSSSSRDDDDLENDNKSPRLSSPDQSICYQRTRSDGSDHESKAAGSSDQNVLHNGLQFQVNDKENHCSGGCESEIDEKIADSVLTRPSHDRRFSICSSSSEILPPIKMVRYYSSKLLNQQQIVGNCNGDVSQTTDASSETMPKASKSAASSADDFDDKTKPPVIQQRGRFKVTSEDVDLDKALPPIVLQKSHSMQVISQHTSPTVPSSIENASYGASVYQQLHTVLQSCVLQQDNILALMKQVTAGDLSANRAAEGVTVPALATTTERSLLEASHEREKELIQEVTELQWRVICKEEECQRLKAKLAQV</sequence>
<evidence type="ECO:0000313" key="4">
    <source>
        <dbReference type="EMBL" id="KAJ6847718.1"/>
    </source>
</evidence>
<protein>
    <submittedName>
        <fullName evidence="4">Serine/threonine-protein kinase BLUS1</fullName>
    </submittedName>
</protein>
<dbReference type="PANTHER" id="PTHR48014:SF24">
    <property type="entry name" value="PROTEIN KINASE SUPERFAMILY PROTEIN"/>
    <property type="match status" value="1"/>
</dbReference>
<dbReference type="SUPFAM" id="SSF56112">
    <property type="entry name" value="Protein kinase-like (PK-like)"/>
    <property type="match status" value="1"/>
</dbReference>
<dbReference type="EMBL" id="JANAVB010004998">
    <property type="protein sequence ID" value="KAJ6847718.1"/>
    <property type="molecule type" value="Genomic_DNA"/>
</dbReference>
<feature type="compositionally biased region" description="Basic and acidic residues" evidence="2">
    <location>
        <begin position="237"/>
        <end position="247"/>
    </location>
</feature>
<dbReference type="PANTHER" id="PTHR48014">
    <property type="entry name" value="SERINE/THREONINE-PROTEIN KINASE FRAY2"/>
    <property type="match status" value="1"/>
</dbReference>
<dbReference type="Pfam" id="PF00069">
    <property type="entry name" value="Pkinase"/>
    <property type="match status" value="1"/>
</dbReference>
<dbReference type="InterPro" id="IPR011009">
    <property type="entry name" value="Kinase-like_dom_sf"/>
</dbReference>
<comment type="similarity">
    <text evidence="1">Belongs to the protein kinase superfamily. STE Ser/Thr protein kinase family. STE20 subfamily.</text>
</comment>
<evidence type="ECO:0000259" key="3">
    <source>
        <dbReference type="PROSITE" id="PS50011"/>
    </source>
</evidence>
<dbReference type="GO" id="GO:0004672">
    <property type="term" value="F:protein kinase activity"/>
    <property type="evidence" value="ECO:0007669"/>
    <property type="project" value="InterPro"/>
</dbReference>
<dbReference type="PROSITE" id="PS50011">
    <property type="entry name" value="PROTEIN_KINASE_DOM"/>
    <property type="match status" value="1"/>
</dbReference>
<organism evidence="4 5">
    <name type="scientific">Iris pallida</name>
    <name type="common">Sweet iris</name>
    <dbReference type="NCBI Taxonomy" id="29817"/>
    <lineage>
        <taxon>Eukaryota</taxon>
        <taxon>Viridiplantae</taxon>
        <taxon>Streptophyta</taxon>
        <taxon>Embryophyta</taxon>
        <taxon>Tracheophyta</taxon>
        <taxon>Spermatophyta</taxon>
        <taxon>Magnoliopsida</taxon>
        <taxon>Liliopsida</taxon>
        <taxon>Asparagales</taxon>
        <taxon>Iridaceae</taxon>
        <taxon>Iridoideae</taxon>
        <taxon>Irideae</taxon>
        <taxon>Iris</taxon>
    </lineage>
</organism>
<keyword evidence="5" id="KW-1185">Reference proteome</keyword>
<dbReference type="GO" id="GO:0043539">
    <property type="term" value="F:protein serine/threonine kinase activator activity"/>
    <property type="evidence" value="ECO:0007669"/>
    <property type="project" value="InterPro"/>
</dbReference>
<name>A0AAX6I3Q2_IRIPA</name>
<evidence type="ECO:0000313" key="5">
    <source>
        <dbReference type="Proteomes" id="UP001140949"/>
    </source>
</evidence>
<dbReference type="AlphaFoldDB" id="A0AAX6I3Q2"/>
<reference evidence="4" key="1">
    <citation type="journal article" date="2023" name="GigaByte">
        <title>Genome assembly of the bearded iris, Iris pallida Lam.</title>
        <authorList>
            <person name="Bruccoleri R.E."/>
            <person name="Oakeley E.J."/>
            <person name="Faust A.M.E."/>
            <person name="Altorfer M."/>
            <person name="Dessus-Babus S."/>
            <person name="Burckhardt D."/>
            <person name="Oertli M."/>
            <person name="Naumann U."/>
            <person name="Petersen F."/>
            <person name="Wong J."/>
        </authorList>
    </citation>
    <scope>NUCLEOTIDE SEQUENCE</scope>
    <source>
        <strain evidence="4">GSM-AAB239-AS_SAM_17_03QT</strain>
    </source>
</reference>
<keyword evidence="4" id="KW-0418">Kinase</keyword>
<dbReference type="Gene3D" id="1.10.510.10">
    <property type="entry name" value="Transferase(Phosphotransferase) domain 1"/>
    <property type="match status" value="1"/>
</dbReference>
<dbReference type="Proteomes" id="UP001140949">
    <property type="component" value="Unassembled WGS sequence"/>
</dbReference>
<dbReference type="GO" id="GO:0005524">
    <property type="term" value="F:ATP binding"/>
    <property type="evidence" value="ECO:0007669"/>
    <property type="project" value="InterPro"/>
</dbReference>
<dbReference type="InterPro" id="IPR000719">
    <property type="entry name" value="Prot_kinase_dom"/>
</dbReference>
<reference evidence="4" key="2">
    <citation type="submission" date="2023-04" db="EMBL/GenBank/DDBJ databases">
        <authorList>
            <person name="Bruccoleri R.E."/>
            <person name="Oakeley E.J."/>
            <person name="Faust A.-M."/>
            <person name="Dessus-Babus S."/>
            <person name="Altorfer M."/>
            <person name="Burckhardt D."/>
            <person name="Oertli M."/>
            <person name="Naumann U."/>
            <person name="Petersen F."/>
            <person name="Wong J."/>
        </authorList>
    </citation>
    <scope>NUCLEOTIDE SEQUENCE</scope>
    <source>
        <strain evidence="4">GSM-AAB239-AS_SAM_17_03QT</strain>
        <tissue evidence="4">Leaf</tissue>
    </source>
</reference>
<comment type="caution">
    <text evidence="4">The sequence shown here is derived from an EMBL/GenBank/DDBJ whole genome shotgun (WGS) entry which is preliminary data.</text>
</comment>
<gene>
    <name evidence="4" type="ORF">M6B38_276440</name>
</gene>